<evidence type="ECO:0000313" key="2">
    <source>
        <dbReference type="EMBL" id="TDO25711.1"/>
    </source>
</evidence>
<evidence type="ECO:0000256" key="1">
    <source>
        <dbReference type="SAM" id="SignalP"/>
    </source>
</evidence>
<protein>
    <recommendedName>
        <fullName evidence="4">Outer membrane protein with beta-barrel domain</fullName>
    </recommendedName>
</protein>
<feature type="signal peptide" evidence="1">
    <location>
        <begin position="1"/>
        <end position="21"/>
    </location>
</feature>
<sequence>MKLNLFALCLLFTIGIQPIFAQRNLDDVPQPPARSVFGEIGGPCLFSANYDQRFKGQKGWGFRVGMGGIGFLTSGVFAVPVGFNHLSGSDGHYLELGAGASAITVTDGESFFENSNSTVFGYLNFGYRYQPEKKGFTARVFISPLITGAGVFPFYGGISAGFKF</sequence>
<dbReference type="OrthoDB" id="966005at2"/>
<dbReference type="RefSeq" id="WP_133475205.1">
    <property type="nucleotide sequence ID" value="NZ_SNWP01000012.1"/>
</dbReference>
<evidence type="ECO:0008006" key="4">
    <source>
        <dbReference type="Google" id="ProtNLM"/>
    </source>
</evidence>
<keyword evidence="1" id="KW-0732">Signal</keyword>
<dbReference type="Proteomes" id="UP000295741">
    <property type="component" value="Unassembled WGS sequence"/>
</dbReference>
<organism evidence="2 3">
    <name type="scientific">Sediminibacterium goheungense</name>
    <dbReference type="NCBI Taxonomy" id="1086393"/>
    <lineage>
        <taxon>Bacteria</taxon>
        <taxon>Pseudomonadati</taxon>
        <taxon>Bacteroidota</taxon>
        <taxon>Chitinophagia</taxon>
        <taxon>Chitinophagales</taxon>
        <taxon>Chitinophagaceae</taxon>
        <taxon>Sediminibacterium</taxon>
    </lineage>
</organism>
<proteinExistence type="predicted"/>
<dbReference type="EMBL" id="SNWP01000012">
    <property type="protein sequence ID" value="TDO25711.1"/>
    <property type="molecule type" value="Genomic_DNA"/>
</dbReference>
<keyword evidence="3" id="KW-1185">Reference proteome</keyword>
<evidence type="ECO:0000313" key="3">
    <source>
        <dbReference type="Proteomes" id="UP000295741"/>
    </source>
</evidence>
<feature type="chain" id="PRO_5020701879" description="Outer membrane protein with beta-barrel domain" evidence="1">
    <location>
        <begin position="22"/>
        <end position="164"/>
    </location>
</feature>
<name>A0A4R6ITW4_9BACT</name>
<comment type="caution">
    <text evidence="2">The sequence shown here is derived from an EMBL/GenBank/DDBJ whole genome shotgun (WGS) entry which is preliminary data.</text>
</comment>
<accession>A0A4R6ITW4</accession>
<gene>
    <name evidence="2" type="ORF">BC659_2634</name>
</gene>
<dbReference type="AlphaFoldDB" id="A0A4R6ITW4"/>
<reference evidence="2 3" key="1">
    <citation type="submission" date="2019-03" db="EMBL/GenBank/DDBJ databases">
        <title>Genomic Encyclopedia of Archaeal and Bacterial Type Strains, Phase II (KMG-II): from individual species to whole genera.</title>
        <authorList>
            <person name="Goeker M."/>
        </authorList>
    </citation>
    <scope>NUCLEOTIDE SEQUENCE [LARGE SCALE GENOMIC DNA]</scope>
    <source>
        <strain evidence="2 3">DSM 28323</strain>
    </source>
</reference>